<name>A0ABY9DAK9_VITVI</name>
<dbReference type="InterPro" id="IPR054722">
    <property type="entry name" value="PolX-like_BBD"/>
</dbReference>
<dbReference type="Pfam" id="PF07727">
    <property type="entry name" value="RVT_2"/>
    <property type="match status" value="1"/>
</dbReference>
<dbReference type="InterPro" id="IPR043502">
    <property type="entry name" value="DNA/RNA_pol_sf"/>
</dbReference>
<reference evidence="6 7" key="1">
    <citation type="journal article" date="2023" name="Hortic Res">
        <title>The complete reference genome for grapevine (Vitis vinifera L.) genetics and breeding.</title>
        <authorList>
            <person name="Shi X."/>
            <person name="Cao S."/>
            <person name="Wang X."/>
            <person name="Huang S."/>
            <person name="Wang Y."/>
            <person name="Liu Z."/>
            <person name="Liu W."/>
            <person name="Leng X."/>
            <person name="Peng Y."/>
            <person name="Wang N."/>
            <person name="Wang Y."/>
            <person name="Ma Z."/>
            <person name="Xu X."/>
            <person name="Zhang F."/>
            <person name="Xue H."/>
            <person name="Zhong H."/>
            <person name="Wang Y."/>
            <person name="Zhang K."/>
            <person name="Velt A."/>
            <person name="Avia K."/>
            <person name="Holtgrawe D."/>
            <person name="Grimplet J."/>
            <person name="Matus J.T."/>
            <person name="Ware D."/>
            <person name="Wu X."/>
            <person name="Wang H."/>
            <person name="Liu C."/>
            <person name="Fang Y."/>
            <person name="Rustenholz C."/>
            <person name="Cheng Z."/>
            <person name="Xiao H."/>
            <person name="Zhou Y."/>
        </authorList>
    </citation>
    <scope>NUCLEOTIDE SEQUENCE [LARGE SCALE GENOMIC DNA]</scope>
    <source>
        <strain evidence="7">cv. Pinot noir / PN40024</strain>
        <tissue evidence="6">Leaf</tissue>
    </source>
</reference>
<keyword evidence="7" id="KW-1185">Reference proteome</keyword>
<evidence type="ECO:0000256" key="3">
    <source>
        <dbReference type="ARBA" id="ARBA00022750"/>
    </source>
</evidence>
<evidence type="ECO:0000256" key="2">
    <source>
        <dbReference type="ARBA" id="ARBA00022723"/>
    </source>
</evidence>
<dbReference type="InterPro" id="IPR036397">
    <property type="entry name" value="RNaseH_sf"/>
</dbReference>
<organism evidence="6 7">
    <name type="scientific">Vitis vinifera</name>
    <name type="common">Grape</name>
    <dbReference type="NCBI Taxonomy" id="29760"/>
    <lineage>
        <taxon>Eukaryota</taxon>
        <taxon>Viridiplantae</taxon>
        <taxon>Streptophyta</taxon>
        <taxon>Embryophyta</taxon>
        <taxon>Tracheophyta</taxon>
        <taxon>Spermatophyta</taxon>
        <taxon>Magnoliopsida</taxon>
        <taxon>eudicotyledons</taxon>
        <taxon>Gunneridae</taxon>
        <taxon>Pentapetalae</taxon>
        <taxon>rosids</taxon>
        <taxon>Vitales</taxon>
        <taxon>Vitaceae</taxon>
        <taxon>Viteae</taxon>
        <taxon>Vitis</taxon>
    </lineage>
</organism>
<dbReference type="InterPro" id="IPR025724">
    <property type="entry name" value="GAG-pre-integrase_dom"/>
</dbReference>
<dbReference type="InterPro" id="IPR057670">
    <property type="entry name" value="SH3_retrovirus"/>
</dbReference>
<dbReference type="Pfam" id="PF00665">
    <property type="entry name" value="rve"/>
    <property type="match status" value="1"/>
</dbReference>
<keyword evidence="1" id="KW-0645">Protease</keyword>
<dbReference type="Gene3D" id="3.30.420.10">
    <property type="entry name" value="Ribonuclease H-like superfamily/Ribonuclease H"/>
    <property type="match status" value="1"/>
</dbReference>
<protein>
    <recommendedName>
        <fullName evidence="5">Integrase catalytic domain-containing protein</fullName>
    </recommendedName>
</protein>
<dbReference type="Pfam" id="PF25597">
    <property type="entry name" value="SH3_retrovirus"/>
    <property type="match status" value="1"/>
</dbReference>
<sequence>MVVRQRSTILRQALILISQPSNALNAIRLIPPVWISHNFKATTLGTTRKKMRNRGFEPWTFRSCLGYQHFIINDNNRDQWKKDSKKTSTATVAEIKTEANVAEKASALVAATDHGGKFLNTFTPVINSAWIIDSGATDHMTFDSRQVSPLRPSSQKIVSTANGNTTPVIGEGSLTLTDTLNLDFVLVVPSLDYNLLSVSQITTTLSCIVIFWPEFCVIKDIQTRQTIGCGIKREKLYYLDLQSKDSNKLQQALMADGSEGEKKKSEIWLWHRRLGHASFGYLKKLFPSLFAKSDISGFRCDICELAKSHRASFPLILNKSLFPFMVIHSDVWGPSKVPTLSGSRWFVTFIDDCTRMTWLCLMKTKDEVNLLFQKFHKVIETQYNAKVRVLRSDNGGEYQSSDLRKYLEGHGIIHQTTCSNTPQQNGVAERKNRHLLEVVRASLIAAKTPISYWGEAIRSAAYLINRVPSSSINFQTPLQALTNVVVALTVPNLPPRVFGCVAFVHLHKHQRTKLTSHALQCVFVGYALHKKGYRCYHPPTRQMYITMDVVFHEDSMYFSSESELQGEYRKEIQTLDYDYHISEEDEFGQSELVNQEVGELDISSQQFGSEDVFTEIPNQSSSVEGVLNLEPDPFMKRLPHRHNKGIPKPTYEPELSTKVKYPMSNYVSNHRLSESNKSFVNQLSTIAIPSSVQEALADPRWKAAMNEEMKSLQKNETWELVECPPGKKPVGCRWIYTVKYKADGSIERFKARLVAKGYTQTYGIDYTETFAPIAKINTVRVLLSLVANLDWPLQQFDVKNAFLHGELSEEVYMDLPPGCMVPEKQCQKVCKLKKSLNGLKQSPRAWFGRFTKSMRAFGYRQSNSDHTLFLKKQHG</sequence>
<dbReference type="Pfam" id="PF22936">
    <property type="entry name" value="Pol_BBD"/>
    <property type="match status" value="1"/>
</dbReference>
<proteinExistence type="predicted"/>
<keyword evidence="3" id="KW-0064">Aspartyl protease</keyword>
<keyword evidence="2" id="KW-0479">Metal-binding</keyword>
<dbReference type="Pfam" id="PF13976">
    <property type="entry name" value="gag_pre-integrs"/>
    <property type="match status" value="1"/>
</dbReference>
<dbReference type="Proteomes" id="UP001227230">
    <property type="component" value="Chromosome 14"/>
</dbReference>
<dbReference type="PANTHER" id="PTHR42648">
    <property type="entry name" value="TRANSPOSASE, PUTATIVE-RELATED"/>
    <property type="match status" value="1"/>
</dbReference>
<dbReference type="SUPFAM" id="SSF56672">
    <property type="entry name" value="DNA/RNA polymerases"/>
    <property type="match status" value="1"/>
</dbReference>
<dbReference type="InterPro" id="IPR001584">
    <property type="entry name" value="Integrase_cat-core"/>
</dbReference>
<evidence type="ECO:0000256" key="1">
    <source>
        <dbReference type="ARBA" id="ARBA00022670"/>
    </source>
</evidence>
<evidence type="ECO:0000256" key="4">
    <source>
        <dbReference type="ARBA" id="ARBA00022801"/>
    </source>
</evidence>
<evidence type="ECO:0000313" key="6">
    <source>
        <dbReference type="EMBL" id="WKA03631.1"/>
    </source>
</evidence>
<dbReference type="PROSITE" id="PS50994">
    <property type="entry name" value="INTEGRASE"/>
    <property type="match status" value="1"/>
</dbReference>
<dbReference type="InterPro" id="IPR013103">
    <property type="entry name" value="RVT_2"/>
</dbReference>
<evidence type="ECO:0000259" key="5">
    <source>
        <dbReference type="PROSITE" id="PS50994"/>
    </source>
</evidence>
<gene>
    <name evidence="6" type="ORF">VitviT2T_021731</name>
</gene>
<accession>A0ABY9DAK9</accession>
<keyword evidence="4" id="KW-0378">Hydrolase</keyword>
<dbReference type="InterPro" id="IPR012337">
    <property type="entry name" value="RNaseH-like_sf"/>
</dbReference>
<dbReference type="EMBL" id="CP126661">
    <property type="protein sequence ID" value="WKA03631.1"/>
    <property type="molecule type" value="Genomic_DNA"/>
</dbReference>
<evidence type="ECO:0000313" key="7">
    <source>
        <dbReference type="Proteomes" id="UP001227230"/>
    </source>
</evidence>
<dbReference type="InterPro" id="IPR039537">
    <property type="entry name" value="Retrotran_Ty1/copia-like"/>
</dbReference>
<dbReference type="SUPFAM" id="SSF53098">
    <property type="entry name" value="Ribonuclease H-like"/>
    <property type="match status" value="1"/>
</dbReference>
<feature type="domain" description="Integrase catalytic" evidence="5">
    <location>
        <begin position="319"/>
        <end position="485"/>
    </location>
</feature>
<dbReference type="PANTHER" id="PTHR42648:SF22">
    <property type="entry name" value="REVERSE TRANSCRIPTASE TY1_COPIA-TYPE DOMAIN-CONTAINING PROTEIN"/>
    <property type="match status" value="1"/>
</dbReference>